<proteinExistence type="inferred from homology"/>
<keyword evidence="3" id="KW-0813">Transport</keyword>
<dbReference type="InterPro" id="IPR004813">
    <property type="entry name" value="OPT"/>
</dbReference>
<keyword evidence="7 9" id="KW-1133">Transmembrane helix</keyword>
<sequence>MWKTWKSALKSTDEDIHQKMMKVYPEVPQSWYAILYIVMLGLSMMVVEVYGLQLPWKDPTGLWTGASPQVYWGSGLIYGALGPAKMFGKSSQYHFIYWGFLIGAIIPVIQWILTKKFPKIKWSTLNIALLAGGMSHYPAGLVIGVICGLVVCLIWQGWLFRYHKNWWSKYTFILSAALDTGAAFTGLFLFLFFQGGLHPSLIVEMPSWFMNYVTPEGDNGPYLGVNRCGAAGEKWTSGMLVK</sequence>
<dbReference type="EMBL" id="JAABOA010000763">
    <property type="protein sequence ID" value="KAF9583241.1"/>
    <property type="molecule type" value="Genomic_DNA"/>
</dbReference>
<feature type="transmembrane region" description="Helical" evidence="9">
    <location>
        <begin position="172"/>
        <end position="193"/>
    </location>
</feature>
<evidence type="ECO:0000313" key="10">
    <source>
        <dbReference type="EMBL" id="KAF9583241.1"/>
    </source>
</evidence>
<evidence type="ECO:0000256" key="3">
    <source>
        <dbReference type="ARBA" id="ARBA00022448"/>
    </source>
</evidence>
<evidence type="ECO:0000256" key="1">
    <source>
        <dbReference type="ARBA" id="ARBA00004141"/>
    </source>
</evidence>
<evidence type="ECO:0000256" key="2">
    <source>
        <dbReference type="ARBA" id="ARBA00008807"/>
    </source>
</evidence>
<feature type="transmembrane region" description="Helical" evidence="9">
    <location>
        <begin position="30"/>
        <end position="50"/>
    </location>
</feature>
<keyword evidence="4 9" id="KW-0812">Transmembrane</keyword>
<evidence type="ECO:0000256" key="4">
    <source>
        <dbReference type="ARBA" id="ARBA00022692"/>
    </source>
</evidence>
<feature type="transmembrane region" description="Helical" evidence="9">
    <location>
        <begin position="70"/>
        <end position="88"/>
    </location>
</feature>
<dbReference type="GO" id="GO:0016020">
    <property type="term" value="C:membrane"/>
    <property type="evidence" value="ECO:0007669"/>
    <property type="project" value="UniProtKB-SubCell"/>
</dbReference>
<dbReference type="InterPro" id="IPR004648">
    <property type="entry name" value="Oligpept_transpt"/>
</dbReference>
<dbReference type="GO" id="GO:0035673">
    <property type="term" value="F:oligopeptide transmembrane transporter activity"/>
    <property type="evidence" value="ECO:0007669"/>
    <property type="project" value="InterPro"/>
</dbReference>
<comment type="subcellular location">
    <subcellularLocation>
        <location evidence="1">Membrane</location>
        <topology evidence="1">Multi-pass membrane protein</topology>
    </subcellularLocation>
</comment>
<evidence type="ECO:0000256" key="9">
    <source>
        <dbReference type="SAM" id="Phobius"/>
    </source>
</evidence>
<keyword evidence="8 9" id="KW-0472">Membrane</keyword>
<protein>
    <submittedName>
        <fullName evidence="10">Uncharacterized protein</fullName>
    </submittedName>
</protein>
<dbReference type="Pfam" id="PF03169">
    <property type="entry name" value="OPT"/>
    <property type="match status" value="2"/>
</dbReference>
<comment type="caution">
    <text evidence="10">The sequence shown here is derived from an EMBL/GenBank/DDBJ whole genome shotgun (WGS) entry which is preliminary data.</text>
</comment>
<evidence type="ECO:0000256" key="8">
    <source>
        <dbReference type="ARBA" id="ARBA00023136"/>
    </source>
</evidence>
<evidence type="ECO:0000256" key="5">
    <source>
        <dbReference type="ARBA" id="ARBA00022856"/>
    </source>
</evidence>
<dbReference type="OrthoDB" id="9986677at2759"/>
<organism evidence="10 11">
    <name type="scientific">Lunasporangiospora selenospora</name>
    <dbReference type="NCBI Taxonomy" id="979761"/>
    <lineage>
        <taxon>Eukaryota</taxon>
        <taxon>Fungi</taxon>
        <taxon>Fungi incertae sedis</taxon>
        <taxon>Mucoromycota</taxon>
        <taxon>Mortierellomycotina</taxon>
        <taxon>Mortierellomycetes</taxon>
        <taxon>Mortierellales</taxon>
        <taxon>Mortierellaceae</taxon>
        <taxon>Lunasporangiospora</taxon>
    </lineage>
</organism>
<feature type="transmembrane region" description="Helical" evidence="9">
    <location>
        <begin position="139"/>
        <end position="160"/>
    </location>
</feature>
<evidence type="ECO:0000256" key="7">
    <source>
        <dbReference type="ARBA" id="ARBA00022989"/>
    </source>
</evidence>
<dbReference type="PANTHER" id="PTHR22601">
    <property type="entry name" value="ISP4 LIKE PROTEIN"/>
    <property type="match status" value="1"/>
</dbReference>
<feature type="transmembrane region" description="Helical" evidence="9">
    <location>
        <begin position="95"/>
        <end position="113"/>
    </location>
</feature>
<keyword evidence="5" id="KW-0571">Peptide transport</keyword>
<keyword evidence="11" id="KW-1185">Reference proteome</keyword>
<dbReference type="Proteomes" id="UP000780801">
    <property type="component" value="Unassembled WGS sequence"/>
</dbReference>
<evidence type="ECO:0000313" key="11">
    <source>
        <dbReference type="Proteomes" id="UP000780801"/>
    </source>
</evidence>
<dbReference type="AlphaFoldDB" id="A0A9P6KFQ3"/>
<comment type="similarity">
    <text evidence="2">Belongs to the oligopeptide OPT transporter family.</text>
</comment>
<evidence type="ECO:0000256" key="6">
    <source>
        <dbReference type="ARBA" id="ARBA00022927"/>
    </source>
</evidence>
<dbReference type="GO" id="GO:0015031">
    <property type="term" value="P:protein transport"/>
    <property type="evidence" value="ECO:0007669"/>
    <property type="project" value="UniProtKB-KW"/>
</dbReference>
<reference evidence="10" key="1">
    <citation type="journal article" date="2020" name="Fungal Divers.">
        <title>Resolving the Mortierellaceae phylogeny through synthesis of multi-gene phylogenetics and phylogenomics.</title>
        <authorList>
            <person name="Vandepol N."/>
            <person name="Liber J."/>
            <person name="Desiro A."/>
            <person name="Na H."/>
            <person name="Kennedy M."/>
            <person name="Barry K."/>
            <person name="Grigoriev I.V."/>
            <person name="Miller A.N."/>
            <person name="O'Donnell K."/>
            <person name="Stajich J.E."/>
            <person name="Bonito G."/>
        </authorList>
    </citation>
    <scope>NUCLEOTIDE SEQUENCE</scope>
    <source>
        <strain evidence="10">KOD1015</strain>
    </source>
</reference>
<accession>A0A9P6KFQ3</accession>
<name>A0A9P6KFQ3_9FUNG</name>
<keyword evidence="6" id="KW-0653">Protein transport</keyword>
<gene>
    <name evidence="10" type="ORF">BGW38_009939</name>
</gene>